<evidence type="ECO:0000256" key="1">
    <source>
        <dbReference type="ARBA" id="ARBA00006474"/>
    </source>
</evidence>
<dbReference type="InterPro" id="IPR036390">
    <property type="entry name" value="WH_DNA-bd_sf"/>
</dbReference>
<dbReference type="STRING" id="414703.SAMN04488125_12614"/>
<comment type="similarity">
    <text evidence="1">Belongs to the FtsK/SpoIIIE/SftA family.</text>
</comment>
<keyword evidence="11" id="KW-1185">Reference proteome</keyword>
<evidence type="ECO:0000256" key="2">
    <source>
        <dbReference type="ARBA" id="ARBA00022741"/>
    </source>
</evidence>
<keyword evidence="4" id="KW-0238">DNA-binding</keyword>
<dbReference type="InterPro" id="IPR027417">
    <property type="entry name" value="P-loop_NTPase"/>
</dbReference>
<feature type="binding site" evidence="6">
    <location>
        <begin position="718"/>
        <end position="725"/>
    </location>
    <ligand>
        <name>ATP</name>
        <dbReference type="ChEBI" id="CHEBI:30616"/>
    </ligand>
</feature>
<keyword evidence="2 6" id="KW-0547">Nucleotide-binding</keyword>
<evidence type="ECO:0000256" key="4">
    <source>
        <dbReference type="ARBA" id="ARBA00023125"/>
    </source>
</evidence>
<dbReference type="Proteomes" id="UP000198804">
    <property type="component" value="Unassembled WGS sequence"/>
</dbReference>
<protein>
    <submittedName>
        <fullName evidence="10">DNA translocase FtsK</fullName>
    </submittedName>
</protein>
<dbReference type="InterPro" id="IPR036388">
    <property type="entry name" value="WH-like_DNA-bd_sf"/>
</dbReference>
<dbReference type="PANTHER" id="PTHR22683">
    <property type="entry name" value="SPORULATION PROTEIN RELATED"/>
    <property type="match status" value="1"/>
</dbReference>
<evidence type="ECO:0000259" key="9">
    <source>
        <dbReference type="PROSITE" id="PS50901"/>
    </source>
</evidence>
<dbReference type="Gene3D" id="3.30.980.40">
    <property type="match status" value="1"/>
</dbReference>
<dbReference type="Pfam" id="PF17854">
    <property type="entry name" value="FtsK_alpha"/>
    <property type="match status" value="1"/>
</dbReference>
<dbReference type="InterPro" id="IPR018541">
    <property type="entry name" value="Ftsk_gamma"/>
</dbReference>
<dbReference type="GO" id="GO:0003677">
    <property type="term" value="F:DNA binding"/>
    <property type="evidence" value="ECO:0007669"/>
    <property type="project" value="UniProtKB-KW"/>
</dbReference>
<evidence type="ECO:0000256" key="6">
    <source>
        <dbReference type="PROSITE-ProRule" id="PRU00289"/>
    </source>
</evidence>
<keyword evidence="3 6" id="KW-0067">ATP-binding</keyword>
<feature type="region of interest" description="Disordered" evidence="8">
    <location>
        <begin position="1"/>
        <end position="25"/>
    </location>
</feature>
<comment type="subunit">
    <text evidence="5">Homohexamer. Forms a ring that surrounds DNA.</text>
</comment>
<dbReference type="OrthoDB" id="9807790at2"/>
<proteinExistence type="inferred from homology"/>
<evidence type="ECO:0000313" key="10">
    <source>
        <dbReference type="EMBL" id="SFL82649.1"/>
    </source>
</evidence>
<dbReference type="Pfam" id="PF01580">
    <property type="entry name" value="FtsK_SpoIIIE"/>
    <property type="match status" value="1"/>
</dbReference>
<dbReference type="Pfam" id="PF09397">
    <property type="entry name" value="FtsK_gamma"/>
    <property type="match status" value="1"/>
</dbReference>
<dbReference type="GO" id="GO:0005524">
    <property type="term" value="F:ATP binding"/>
    <property type="evidence" value="ECO:0007669"/>
    <property type="project" value="UniProtKB-UniRule"/>
</dbReference>
<evidence type="ECO:0000256" key="8">
    <source>
        <dbReference type="SAM" id="MobiDB-lite"/>
    </source>
</evidence>
<feature type="region of interest" description="Disordered" evidence="8">
    <location>
        <begin position="977"/>
        <end position="1005"/>
    </location>
</feature>
<dbReference type="InterPro" id="IPR041027">
    <property type="entry name" value="FtsK_alpha"/>
</dbReference>
<dbReference type="EMBL" id="FOSV01000026">
    <property type="protein sequence ID" value="SFL82649.1"/>
    <property type="molecule type" value="Genomic_DNA"/>
</dbReference>
<dbReference type="Gene3D" id="1.10.10.10">
    <property type="entry name" value="Winged helix-like DNA-binding domain superfamily/Winged helix DNA-binding domain"/>
    <property type="match status" value="1"/>
</dbReference>
<dbReference type="Gene3D" id="3.40.50.300">
    <property type="entry name" value="P-loop containing nucleotide triphosphate hydrolases"/>
    <property type="match status" value="1"/>
</dbReference>
<feature type="coiled-coil region" evidence="7">
    <location>
        <begin position="194"/>
        <end position="233"/>
    </location>
</feature>
<keyword evidence="7" id="KW-0175">Coiled coil</keyword>
<evidence type="ECO:0000256" key="5">
    <source>
        <dbReference type="ARBA" id="ARBA00025923"/>
    </source>
</evidence>
<evidence type="ECO:0000256" key="7">
    <source>
        <dbReference type="SAM" id="Coils"/>
    </source>
</evidence>
<dbReference type="SUPFAM" id="SSF52540">
    <property type="entry name" value="P-loop containing nucleoside triphosphate hydrolases"/>
    <property type="match status" value="1"/>
</dbReference>
<evidence type="ECO:0000256" key="3">
    <source>
        <dbReference type="ARBA" id="ARBA00022840"/>
    </source>
</evidence>
<gene>
    <name evidence="10" type="ORF">SAMN04488125_12614</name>
</gene>
<dbReference type="AlphaFoldDB" id="A0A1I4KVS8"/>
<dbReference type="PROSITE" id="PS50901">
    <property type="entry name" value="FTSK"/>
    <property type="match status" value="1"/>
</dbReference>
<dbReference type="RefSeq" id="WP_091951003.1">
    <property type="nucleotide sequence ID" value="NZ_FOSV01000026.1"/>
</dbReference>
<name>A0A1I4KVS8_9HYPH</name>
<dbReference type="CDD" id="cd01127">
    <property type="entry name" value="TrwB_TraG_TraD_VirD4"/>
    <property type="match status" value="1"/>
</dbReference>
<dbReference type="InterPro" id="IPR050206">
    <property type="entry name" value="FtsK/SpoIIIE/SftA"/>
</dbReference>
<dbReference type="SMART" id="SM00843">
    <property type="entry name" value="Ftsk_gamma"/>
    <property type="match status" value="1"/>
</dbReference>
<organism evidence="10 11">
    <name type="scientific">Methylorubrum salsuginis</name>
    <dbReference type="NCBI Taxonomy" id="414703"/>
    <lineage>
        <taxon>Bacteria</taxon>
        <taxon>Pseudomonadati</taxon>
        <taxon>Pseudomonadota</taxon>
        <taxon>Alphaproteobacteria</taxon>
        <taxon>Hyphomicrobiales</taxon>
        <taxon>Methylobacteriaceae</taxon>
        <taxon>Methylorubrum</taxon>
    </lineage>
</organism>
<reference evidence="11" key="1">
    <citation type="submission" date="2016-10" db="EMBL/GenBank/DDBJ databases">
        <authorList>
            <person name="Varghese N."/>
            <person name="Submissions S."/>
        </authorList>
    </citation>
    <scope>NUCLEOTIDE SEQUENCE [LARGE SCALE GENOMIC DNA]</scope>
    <source>
        <strain evidence="11">CGMCC 1.6474</strain>
    </source>
</reference>
<dbReference type="InterPro" id="IPR002543">
    <property type="entry name" value="FtsK_dom"/>
</dbReference>
<feature type="domain" description="FtsK" evidence="9">
    <location>
        <begin position="701"/>
        <end position="920"/>
    </location>
</feature>
<accession>A0A1I4KVS8</accession>
<dbReference type="PANTHER" id="PTHR22683:SF41">
    <property type="entry name" value="DNA TRANSLOCASE FTSK"/>
    <property type="match status" value="1"/>
</dbReference>
<sequence length="1103" mass="117282">MNLRANLTRRLVGAPPAPPRALPRALPHPHAAEAALPGPDGFEAAAMPSWLVPPGAMLGRASAPQGSPHSWEPQEPAFEMPAPARPMTAYADPADPAFESRIDSRASGPGVLVRTPRRPAAIAPEAVPLPAVHAMQQGLAEAMPQLNPEPAVRFTRTPDPVLMERRRRALEAEREAQDRAQALLDAQIAAQAAAEAAAREAEQARLAALEAAEREAAEAAARAEESARALSAQSVEALPSWRRPFVPPPGVSFFRTPDRRPKPVVPVSLEPAAVAFAPEPVTIDAVALPAAAAFEAPFIPPVPAEPSDWADVPDWSELHGWFGPAEGQVVEVRVVEVPAPEAQAPECHASAFDAPAFDAVTAAAPAAALSAELARIEPARVEVAPVAERPAFQVAPRRRLHAMAARAAVFPADAYEAATGPGFMTAAAPAAVAEAAPSPAPQDVVVPPEVFAPQPVAQPAQAQPFAQPVAQPAAAVQPLTIPARPVLLRSKAAPADEAALIAEAFEEPVIEASLEPVVEEAVEQAASAPVAAEPENRPRAYLPERPALIPAGRHLEMTFVGNADYTLPSLELLAEPPLPDGEEVDADELEQNALNLQQTVQDFGVRGDILAVRPGPVVTLYELEPAPGTKSSRVIGLSDDIARSMSAVSARVAVVPGRNVIGIELPNPVRETVYLRELLASVDFVETKHKLALCLGKNIGGEPIIADLARMPHLLVAGTTGSGKSVAINTMILSLLYRLKPEECRLIMVDPKMLELSVYDGIPHLLSPVVIDPKKAVIALKWAVREMEERYKKMSKISVRNIDGYNARMKEARNRGETITRTVQTGFDRTTGEAVYEDQDMDLNPLPYIVIVVDEMADLMMVAGKDIEGAIQRLAQMARAAGIHLIMATQRPSVDVITGTIKANFPTRISFQVTSKIDSRTILGEMGAEQLLGQGDMLFMAGGGRTTRVHGPFCSDSEVETVVAHLKRQGRPSYLEAVTADDGSSDQPEKPAKGSKAAAKAEKDDFAEVEEADAPVFDIGAFAATAGAEGGELYEQAIAVVLRDRKASTSYIQRRLQIGYNRAASIMERMEIEGIVGPANHAGKREILVEGLAGAPSGGYDDE</sequence>
<dbReference type="SUPFAM" id="SSF46785">
    <property type="entry name" value="Winged helix' DNA-binding domain"/>
    <property type="match status" value="1"/>
</dbReference>
<evidence type="ECO:0000313" key="11">
    <source>
        <dbReference type="Proteomes" id="UP000198804"/>
    </source>
</evidence>